<dbReference type="Pfam" id="PF03918">
    <property type="entry name" value="CcmH"/>
    <property type="match status" value="1"/>
</dbReference>
<keyword evidence="5" id="KW-0812">Transmembrane</keyword>
<keyword evidence="5" id="KW-0472">Membrane</keyword>
<gene>
    <name evidence="7" type="ORF">QWZ12_05215</name>
</gene>
<dbReference type="RefSeq" id="WP_238221342.1">
    <property type="nucleotide sequence ID" value="NZ_BPQD01000001.1"/>
</dbReference>
<evidence type="ECO:0000256" key="2">
    <source>
        <dbReference type="ARBA" id="ARBA00022617"/>
    </source>
</evidence>
<evidence type="ECO:0000256" key="5">
    <source>
        <dbReference type="RuleBase" id="RU364112"/>
    </source>
</evidence>
<dbReference type="PANTHER" id="PTHR47601">
    <property type="match status" value="1"/>
</dbReference>
<protein>
    <recommendedName>
        <fullName evidence="5">Cytochrome c-type biogenesis protein</fullName>
    </recommendedName>
</protein>
<evidence type="ECO:0000256" key="3">
    <source>
        <dbReference type="ARBA" id="ARBA00022723"/>
    </source>
</evidence>
<comment type="similarity">
    <text evidence="1 5">Belongs to the CcmH/CycL/Ccl2/NrfF family.</text>
</comment>
<proteinExistence type="inferred from homology"/>
<evidence type="ECO:0000259" key="6">
    <source>
        <dbReference type="Pfam" id="PF03918"/>
    </source>
</evidence>
<dbReference type="InterPro" id="IPR038297">
    <property type="entry name" value="CcmH/CycL/NrfF/Ccl2_sf"/>
</dbReference>
<accession>A0ABT8BDG1</accession>
<evidence type="ECO:0000313" key="8">
    <source>
        <dbReference type="Proteomes" id="UP001224644"/>
    </source>
</evidence>
<sequence>MSAAPRLVLGLLIALGAFAPSGGAWAVQPDEVLKDPAMEMRARDISAGLRCLVCQNQSIDDSDAPLAKDLRVIVRERLQAGDSNDQVQSYIVGRYGEYVLLRPVFALHTLLLWLTPLAAIGLGLFGLWRLSQRRADAAPQGLTAAEQAEIAALTRRE</sequence>
<dbReference type="CDD" id="cd16378">
    <property type="entry name" value="CcmH_N"/>
    <property type="match status" value="1"/>
</dbReference>
<evidence type="ECO:0000256" key="4">
    <source>
        <dbReference type="ARBA" id="ARBA00023004"/>
    </source>
</evidence>
<dbReference type="Proteomes" id="UP001224644">
    <property type="component" value="Unassembled WGS sequence"/>
</dbReference>
<feature type="domain" description="CcmH/CycL/Ccl2/NrfF N-terminal" evidence="6">
    <location>
        <begin position="19"/>
        <end position="153"/>
    </location>
</feature>
<keyword evidence="8" id="KW-1185">Reference proteome</keyword>
<keyword evidence="4 5" id="KW-0408">Iron</keyword>
<evidence type="ECO:0000256" key="1">
    <source>
        <dbReference type="ARBA" id="ARBA00010342"/>
    </source>
</evidence>
<feature type="signal peptide" evidence="5">
    <location>
        <begin position="1"/>
        <end position="26"/>
    </location>
</feature>
<dbReference type="InterPro" id="IPR005616">
    <property type="entry name" value="CcmH/CycL/Ccl2/NrfF_N"/>
</dbReference>
<keyword evidence="2 5" id="KW-0349">Heme</keyword>
<comment type="function">
    <text evidence="5">Possible subunit of a heme lyase.</text>
</comment>
<keyword evidence="5" id="KW-0732">Signal</keyword>
<dbReference type="EMBL" id="JAUFPX010000002">
    <property type="protein sequence ID" value="MDN3590011.1"/>
    <property type="molecule type" value="Genomic_DNA"/>
</dbReference>
<feature type="transmembrane region" description="Helical" evidence="5">
    <location>
        <begin position="105"/>
        <end position="128"/>
    </location>
</feature>
<evidence type="ECO:0000313" key="7">
    <source>
        <dbReference type="EMBL" id="MDN3590011.1"/>
    </source>
</evidence>
<feature type="chain" id="PRO_5044950483" description="Cytochrome c-type biogenesis protein" evidence="5">
    <location>
        <begin position="27"/>
        <end position="157"/>
    </location>
</feature>
<keyword evidence="5" id="KW-1133">Transmembrane helix</keyword>
<dbReference type="PANTHER" id="PTHR47601:SF1">
    <property type="entry name" value="CYTOCHROME C-TYPE BIOGENESIS CCMH-LIKE MITOCHONDRIAL PROTEIN"/>
    <property type="match status" value="1"/>
</dbReference>
<comment type="caution">
    <text evidence="7">The sequence shown here is derived from an EMBL/GenBank/DDBJ whole genome shotgun (WGS) entry which is preliminary data.</text>
</comment>
<reference evidence="8" key="1">
    <citation type="journal article" date="2019" name="Int. J. Syst. Evol. Microbiol.">
        <title>The Global Catalogue of Microorganisms (GCM) 10K type strain sequencing project: providing services to taxonomists for standard genome sequencing and annotation.</title>
        <authorList>
            <consortium name="The Broad Institute Genomics Platform"/>
            <consortium name="The Broad Institute Genome Sequencing Center for Infectious Disease"/>
            <person name="Wu L."/>
            <person name="Ma J."/>
        </authorList>
    </citation>
    <scope>NUCLEOTIDE SEQUENCE [LARGE SCALE GENOMIC DNA]</scope>
    <source>
        <strain evidence="8">CECT 7069</strain>
    </source>
</reference>
<dbReference type="Gene3D" id="1.10.8.640">
    <property type="entry name" value="Cytochrome C biogenesis protein"/>
    <property type="match status" value="1"/>
</dbReference>
<organism evidence="7 8">
    <name type="scientific">Methylobacterium adhaesivum</name>
    <dbReference type="NCBI Taxonomy" id="333297"/>
    <lineage>
        <taxon>Bacteria</taxon>
        <taxon>Pseudomonadati</taxon>
        <taxon>Pseudomonadota</taxon>
        <taxon>Alphaproteobacteria</taxon>
        <taxon>Hyphomicrobiales</taxon>
        <taxon>Methylobacteriaceae</taxon>
        <taxon>Methylobacterium</taxon>
    </lineage>
</organism>
<name>A0ABT8BDG1_9HYPH</name>
<keyword evidence="3 5" id="KW-0479">Metal-binding</keyword>